<keyword evidence="8" id="KW-1185">Reference proteome</keyword>
<evidence type="ECO:0000256" key="3">
    <source>
        <dbReference type="ARBA" id="ARBA00022692"/>
    </source>
</evidence>
<feature type="transmembrane region" description="Helical" evidence="6">
    <location>
        <begin position="102"/>
        <end position="121"/>
    </location>
</feature>
<evidence type="ECO:0000256" key="6">
    <source>
        <dbReference type="SAM" id="Phobius"/>
    </source>
</evidence>
<dbReference type="PANTHER" id="PTHR33529">
    <property type="entry name" value="SLR0882 PROTEIN-RELATED"/>
    <property type="match status" value="1"/>
</dbReference>
<evidence type="ECO:0000256" key="4">
    <source>
        <dbReference type="ARBA" id="ARBA00022989"/>
    </source>
</evidence>
<accession>A0A2S8B0P2</accession>
<protein>
    <recommendedName>
        <fullName evidence="9">Permease</fullName>
    </recommendedName>
</protein>
<keyword evidence="5 6" id="KW-0472">Membrane</keyword>
<gene>
    <name evidence="7" type="ORF">CVO77_12580</name>
</gene>
<dbReference type="EMBL" id="PHFW01000003">
    <property type="protein sequence ID" value="PQM25942.1"/>
    <property type="molecule type" value="Genomic_DNA"/>
</dbReference>
<keyword evidence="3 6" id="KW-0812">Transmembrane</keyword>
<sequence length="398" mass="42257">MSAIDLYIARRLARPFLATGAMVILLLSLENSRRLMGLLDNVEQPVAVLIKLMVYLVPEYLGIGLLISVFVAVAVAFRSFAISGELDIFASIGLSPARLLRVPLLLALAVAMLHAGLRAYVEPAGEQRLDALGTSIAIGNLGLSIAPGEFLRPRPDTVFHVDAVDRRTGEFRGLFLRNPDLTVAARAGRVINGGRGEVLLRLSDGHVIVTRSAGRLEIASFKALKMPVQLLAPKLARGTARHRNDRLMLGDLIGAAVGGRTGAGRNAARAALGSRFVTAAFIILVPFFGFALGVPPKRSTSALGLGAGILLIVGFVQAVVAIEDSAHALAPLFQLMIVFGFALAALALFRFQRSQGPGAIEAALLSASRPARHLSRWIPVDRLMMRLPAACRPAPSAA</sequence>
<proteinExistence type="predicted"/>
<reference evidence="8" key="1">
    <citation type="submission" date="2017-11" db="EMBL/GenBank/DDBJ databases">
        <title>The complete genome sequence of Sphingopyxis pomeranensis sp. nov. strain WS5A3p.</title>
        <authorList>
            <person name="Kaminski M.A."/>
        </authorList>
    </citation>
    <scope>NUCLEOTIDE SEQUENCE [LARGE SCALE GENOMIC DNA]</scope>
    <source>
        <strain evidence="8">WS5A3p</strain>
    </source>
</reference>
<comment type="caution">
    <text evidence="7">The sequence shown here is derived from an EMBL/GenBank/DDBJ whole genome shotgun (WGS) entry which is preliminary data.</text>
</comment>
<evidence type="ECO:0000256" key="5">
    <source>
        <dbReference type="ARBA" id="ARBA00023136"/>
    </source>
</evidence>
<evidence type="ECO:0000313" key="7">
    <source>
        <dbReference type="EMBL" id="PQM25942.1"/>
    </source>
</evidence>
<dbReference type="GO" id="GO:0015920">
    <property type="term" value="P:lipopolysaccharide transport"/>
    <property type="evidence" value="ECO:0007669"/>
    <property type="project" value="TreeGrafter"/>
</dbReference>
<feature type="transmembrane region" description="Helical" evidence="6">
    <location>
        <begin position="276"/>
        <end position="295"/>
    </location>
</feature>
<dbReference type="Pfam" id="PF03739">
    <property type="entry name" value="LptF_LptG"/>
    <property type="match status" value="1"/>
</dbReference>
<comment type="subcellular location">
    <subcellularLocation>
        <location evidence="1">Cell membrane</location>
        <topology evidence="1">Multi-pass membrane protein</topology>
    </subcellularLocation>
</comment>
<feature type="transmembrane region" description="Helical" evidence="6">
    <location>
        <begin position="12"/>
        <end position="29"/>
    </location>
</feature>
<evidence type="ECO:0008006" key="9">
    <source>
        <dbReference type="Google" id="ProtNLM"/>
    </source>
</evidence>
<keyword evidence="4 6" id="KW-1133">Transmembrane helix</keyword>
<keyword evidence="2" id="KW-1003">Cell membrane</keyword>
<feature type="transmembrane region" description="Helical" evidence="6">
    <location>
        <begin position="60"/>
        <end position="81"/>
    </location>
</feature>
<feature type="transmembrane region" description="Helical" evidence="6">
    <location>
        <begin position="302"/>
        <end position="322"/>
    </location>
</feature>
<dbReference type="PANTHER" id="PTHR33529:SF6">
    <property type="entry name" value="YJGP_YJGQ FAMILY PERMEASE"/>
    <property type="match status" value="1"/>
</dbReference>
<evidence type="ECO:0000256" key="2">
    <source>
        <dbReference type="ARBA" id="ARBA00022475"/>
    </source>
</evidence>
<evidence type="ECO:0000313" key="8">
    <source>
        <dbReference type="Proteomes" id="UP000238954"/>
    </source>
</evidence>
<dbReference type="RefSeq" id="WP_105999364.1">
    <property type="nucleotide sequence ID" value="NZ_CM009578.1"/>
</dbReference>
<dbReference type="OrthoDB" id="7445788at2"/>
<name>A0A2S8B0P2_9SPHN</name>
<dbReference type="GO" id="GO:0043190">
    <property type="term" value="C:ATP-binding cassette (ABC) transporter complex"/>
    <property type="evidence" value="ECO:0007669"/>
    <property type="project" value="TreeGrafter"/>
</dbReference>
<dbReference type="InterPro" id="IPR005495">
    <property type="entry name" value="LptG/LptF_permease"/>
</dbReference>
<organism evidence="7 8">
    <name type="scientific">Sphingopyxis lindanitolerans</name>
    <dbReference type="NCBI Taxonomy" id="2054227"/>
    <lineage>
        <taxon>Bacteria</taxon>
        <taxon>Pseudomonadati</taxon>
        <taxon>Pseudomonadota</taxon>
        <taxon>Alphaproteobacteria</taxon>
        <taxon>Sphingomonadales</taxon>
        <taxon>Sphingomonadaceae</taxon>
        <taxon>Sphingopyxis</taxon>
    </lineage>
</organism>
<evidence type="ECO:0000256" key="1">
    <source>
        <dbReference type="ARBA" id="ARBA00004651"/>
    </source>
</evidence>
<feature type="transmembrane region" description="Helical" evidence="6">
    <location>
        <begin position="328"/>
        <end position="349"/>
    </location>
</feature>
<dbReference type="Proteomes" id="UP000238954">
    <property type="component" value="Chromosome"/>
</dbReference>
<dbReference type="AlphaFoldDB" id="A0A2S8B0P2"/>